<evidence type="ECO:0000259" key="5">
    <source>
        <dbReference type="Pfam" id="PF00080"/>
    </source>
</evidence>
<comment type="cofactor">
    <cofactor evidence="2">
        <name>Zn(2+)</name>
        <dbReference type="ChEBI" id="CHEBI:29105"/>
    </cofactor>
    <text evidence="2">Binds 1 zinc ion per subunit.</text>
</comment>
<dbReference type="PROSITE" id="PS00332">
    <property type="entry name" value="SOD_CU_ZN_2"/>
    <property type="match status" value="1"/>
</dbReference>
<dbReference type="GO" id="GO:0005507">
    <property type="term" value="F:copper ion binding"/>
    <property type="evidence" value="ECO:0007669"/>
    <property type="project" value="InterPro"/>
</dbReference>
<evidence type="ECO:0000256" key="3">
    <source>
        <dbReference type="SAM" id="MobiDB-lite"/>
    </source>
</evidence>
<dbReference type="PATRIC" id="fig|1280952.3.peg.1573"/>
<keyword evidence="2" id="KW-0479">Metal-binding</keyword>
<accession>A0A059FF00</accession>
<dbReference type="Proteomes" id="UP000024816">
    <property type="component" value="Unassembled WGS sequence"/>
</dbReference>
<comment type="caution">
    <text evidence="6">The sequence shown here is derived from an EMBL/GenBank/DDBJ whole genome shotgun (WGS) entry which is preliminary data.</text>
</comment>
<feature type="signal peptide" evidence="4">
    <location>
        <begin position="1"/>
        <end position="23"/>
    </location>
</feature>
<comment type="catalytic activity">
    <reaction evidence="2">
        <text>2 superoxide + 2 H(+) = H2O2 + O2</text>
        <dbReference type="Rhea" id="RHEA:20696"/>
        <dbReference type="ChEBI" id="CHEBI:15378"/>
        <dbReference type="ChEBI" id="CHEBI:15379"/>
        <dbReference type="ChEBI" id="CHEBI:16240"/>
        <dbReference type="ChEBI" id="CHEBI:18421"/>
        <dbReference type="EC" id="1.15.1.1"/>
    </reaction>
</comment>
<feature type="domain" description="Superoxide dismutase copper/zinc binding" evidence="5">
    <location>
        <begin position="106"/>
        <end position="222"/>
    </location>
</feature>
<keyword evidence="2" id="KW-0560">Oxidoreductase</keyword>
<keyword evidence="2" id="KW-0186">Copper</keyword>
<dbReference type="InterPro" id="IPR001424">
    <property type="entry name" value="SOD_Cu_Zn_dom"/>
</dbReference>
<proteinExistence type="inferred from homology"/>
<dbReference type="STRING" id="1280952.HJA_07927"/>
<protein>
    <recommendedName>
        <fullName evidence="2">Superoxide dismutase [Cu-Zn]</fullName>
        <ecNumber evidence="2">1.15.1.1</ecNumber>
    </recommendedName>
</protein>
<evidence type="ECO:0000313" key="6">
    <source>
        <dbReference type="EMBL" id="KCZ89209.1"/>
    </source>
</evidence>
<dbReference type="SUPFAM" id="SSF49329">
    <property type="entry name" value="Cu,Zn superoxide dismutase-like"/>
    <property type="match status" value="1"/>
</dbReference>
<dbReference type="eggNOG" id="COG2032">
    <property type="taxonomic scope" value="Bacteria"/>
</dbReference>
<feature type="chain" id="PRO_5001572287" description="Superoxide dismutase [Cu-Zn]" evidence="4">
    <location>
        <begin position="24"/>
        <end position="223"/>
    </location>
</feature>
<gene>
    <name evidence="6" type="ORF">HJA_07927</name>
</gene>
<dbReference type="GO" id="GO:0004784">
    <property type="term" value="F:superoxide dismutase activity"/>
    <property type="evidence" value="ECO:0007669"/>
    <property type="project" value="UniProtKB-EC"/>
</dbReference>
<comment type="cofactor">
    <cofactor evidence="2">
        <name>Cu cation</name>
        <dbReference type="ChEBI" id="CHEBI:23378"/>
    </cofactor>
    <text evidence="2">Binds 1 copper ion per subunit.</text>
</comment>
<dbReference type="PANTHER" id="PTHR10003">
    <property type="entry name" value="SUPEROXIDE DISMUTASE CU-ZN -RELATED"/>
    <property type="match status" value="1"/>
</dbReference>
<feature type="region of interest" description="Disordered" evidence="3">
    <location>
        <begin position="27"/>
        <end position="50"/>
    </location>
</feature>
<comment type="similarity">
    <text evidence="1 2">Belongs to the Cu-Zn superoxide dismutase family.</text>
</comment>
<keyword evidence="2" id="KW-0862">Zinc</keyword>
<dbReference type="PROSITE" id="PS00087">
    <property type="entry name" value="SOD_CU_ZN_1"/>
    <property type="match status" value="1"/>
</dbReference>
<dbReference type="RefSeq" id="WP_206741702.1">
    <property type="nucleotide sequence ID" value="NZ_ARYJ01000004.1"/>
</dbReference>
<feature type="compositionally biased region" description="Low complexity" evidence="3">
    <location>
        <begin position="27"/>
        <end position="48"/>
    </location>
</feature>
<dbReference type="Gene3D" id="2.60.40.200">
    <property type="entry name" value="Superoxide dismutase, copper/zinc binding domain"/>
    <property type="match status" value="1"/>
</dbReference>
<dbReference type="InterPro" id="IPR024134">
    <property type="entry name" value="SOD_Cu/Zn_/chaperone"/>
</dbReference>
<evidence type="ECO:0000313" key="7">
    <source>
        <dbReference type="Proteomes" id="UP000024816"/>
    </source>
</evidence>
<evidence type="ECO:0000256" key="4">
    <source>
        <dbReference type="SAM" id="SignalP"/>
    </source>
</evidence>
<sequence length="223" mass="22495">MISRIALLGSAIALGACASVAQATPQEADAPAAAPPATTEDAAPAMPMDMPGHEGMMDHQGMMPEMPGPDEGVFPSMAHGTADMIGLEGQSIGSANLLDGPNGLMIRVELAPGSLTPGWHGIHLHATGDCSDVGMYKMSGGHVGKMEGGHGLLNPKGPENGDLPNIWAAADGSAGYEAFTTLDTLGALVDEDGSAIIIHEGEDDHMTQPIGGAGARVACGVIK</sequence>
<evidence type="ECO:0000256" key="2">
    <source>
        <dbReference type="RuleBase" id="RU000393"/>
    </source>
</evidence>
<organism evidence="6 7">
    <name type="scientific">Hyphomonas jannaschiana VP2</name>
    <dbReference type="NCBI Taxonomy" id="1280952"/>
    <lineage>
        <taxon>Bacteria</taxon>
        <taxon>Pseudomonadati</taxon>
        <taxon>Pseudomonadota</taxon>
        <taxon>Alphaproteobacteria</taxon>
        <taxon>Hyphomonadales</taxon>
        <taxon>Hyphomonadaceae</taxon>
        <taxon>Hyphomonas</taxon>
    </lineage>
</organism>
<dbReference type="EC" id="1.15.1.1" evidence="2"/>
<dbReference type="Pfam" id="PF00080">
    <property type="entry name" value="Sod_Cu"/>
    <property type="match status" value="1"/>
</dbReference>
<keyword evidence="4" id="KW-0732">Signal</keyword>
<dbReference type="PROSITE" id="PS51257">
    <property type="entry name" value="PROKAR_LIPOPROTEIN"/>
    <property type="match status" value="1"/>
</dbReference>
<comment type="function">
    <text evidence="2">Destroys radicals which are normally produced within the cells and which are toxic to biological systems.</text>
</comment>
<keyword evidence="7" id="KW-1185">Reference proteome</keyword>
<dbReference type="AlphaFoldDB" id="A0A059FF00"/>
<name>A0A059FF00_9PROT</name>
<evidence type="ECO:0000256" key="1">
    <source>
        <dbReference type="ARBA" id="ARBA00010457"/>
    </source>
</evidence>
<reference evidence="6 7" key="1">
    <citation type="journal article" date="2014" name="Antonie Van Leeuwenhoek">
        <title>Hyphomonas beringensis sp. nov. and Hyphomonas chukchiensis sp. nov., isolated from surface seawater of the Bering Sea and Chukchi Sea.</title>
        <authorList>
            <person name="Li C."/>
            <person name="Lai Q."/>
            <person name="Li G."/>
            <person name="Dong C."/>
            <person name="Wang J."/>
            <person name="Liao Y."/>
            <person name="Shao Z."/>
        </authorList>
    </citation>
    <scope>NUCLEOTIDE SEQUENCE [LARGE SCALE GENOMIC DNA]</scope>
    <source>
        <strain evidence="6 7">VP2</strain>
    </source>
</reference>
<dbReference type="InterPro" id="IPR018152">
    <property type="entry name" value="SOD_Cu/Zn_BS"/>
</dbReference>
<dbReference type="EMBL" id="ARYJ01000004">
    <property type="protein sequence ID" value="KCZ89209.1"/>
    <property type="molecule type" value="Genomic_DNA"/>
</dbReference>
<dbReference type="InterPro" id="IPR036423">
    <property type="entry name" value="SOD-like_Cu/Zn_dom_sf"/>
</dbReference>